<dbReference type="OrthoDB" id="9025408at2"/>
<comment type="caution">
    <text evidence="2">The sequence shown here is derived from an EMBL/GenBank/DDBJ whole genome shotgun (WGS) entry which is preliminary data.</text>
</comment>
<proteinExistence type="predicted"/>
<evidence type="ECO:0000313" key="3">
    <source>
        <dbReference type="Proteomes" id="UP000235616"/>
    </source>
</evidence>
<dbReference type="RefSeq" id="WP_102646694.1">
    <property type="nucleotide sequence ID" value="NZ_PNYA01000015.1"/>
</dbReference>
<evidence type="ECO:0000313" key="2">
    <source>
        <dbReference type="EMBL" id="PMS18382.1"/>
    </source>
</evidence>
<accession>A0A2N7VMJ7</accession>
<keyword evidence="3" id="KW-1185">Reference proteome</keyword>
<evidence type="ECO:0000256" key="1">
    <source>
        <dbReference type="SAM" id="SignalP"/>
    </source>
</evidence>
<dbReference type="Proteomes" id="UP000235616">
    <property type="component" value="Unassembled WGS sequence"/>
</dbReference>
<protein>
    <submittedName>
        <fullName evidence="2">Uncharacterized protein</fullName>
    </submittedName>
</protein>
<feature type="signal peptide" evidence="1">
    <location>
        <begin position="1"/>
        <end position="21"/>
    </location>
</feature>
<feature type="chain" id="PRO_5014815097" evidence="1">
    <location>
        <begin position="22"/>
        <end position="188"/>
    </location>
</feature>
<dbReference type="EMBL" id="PNYA01000015">
    <property type="protein sequence ID" value="PMS18382.1"/>
    <property type="molecule type" value="Genomic_DNA"/>
</dbReference>
<sequence>MNNSATVACLAIAIASSCCHAAALPDCLSTSDVSIISHDVFTDFPSRGAFEKFVDSGKFELLTNVADGAMLRRAGRPAKEKIDWLLGVFHDHEAVFKDMSGFERPRFSYMKGQLRGKEPSVDDGRTTTTFPKHECVREVTYRATGRQCVMSQELSNLSLTFIKDEQKLKLATVELFFVTCSETGATNR</sequence>
<name>A0A2N7VMJ7_9BURK</name>
<reference evidence="2 3" key="1">
    <citation type="submission" date="2018-01" db="EMBL/GenBank/DDBJ databases">
        <title>Whole genome analyses suggest that Burkholderia sensu lato contains two further novel genera in the rhizoxinica-symbiotica group Mycetohabitans gen. nov., and Trinickia gen. nov.: implications for the evolution of diazotrophy and nodulation in the Burkholderiaceae.</title>
        <authorList>
            <person name="Estrada-de los Santos P."/>
            <person name="Palmer M."/>
            <person name="Chavez-Ramirez B."/>
            <person name="Beukes C."/>
            <person name="Steenkamp E.T."/>
            <person name="Hirsch A.M."/>
            <person name="Manyaka P."/>
            <person name="Maluk M."/>
            <person name="Lafos M."/>
            <person name="Crook M."/>
            <person name="Gross E."/>
            <person name="Simon M.F."/>
            <person name="Bueno dos Reis Junior F."/>
            <person name="Poole P.S."/>
            <person name="Venter S.N."/>
            <person name="James E.K."/>
        </authorList>
    </citation>
    <scope>NUCLEOTIDE SEQUENCE [LARGE SCALE GENOMIC DNA]</scope>
    <source>
        <strain evidence="2 3">GIMN1.004</strain>
    </source>
</reference>
<organism evidence="2 3">
    <name type="scientific">Trinickia dabaoshanensis</name>
    <dbReference type="NCBI Taxonomy" id="564714"/>
    <lineage>
        <taxon>Bacteria</taxon>
        <taxon>Pseudomonadati</taxon>
        <taxon>Pseudomonadota</taxon>
        <taxon>Betaproteobacteria</taxon>
        <taxon>Burkholderiales</taxon>
        <taxon>Burkholderiaceae</taxon>
        <taxon>Trinickia</taxon>
    </lineage>
</organism>
<gene>
    <name evidence="2" type="ORF">C0Z18_17580</name>
</gene>
<dbReference type="AlphaFoldDB" id="A0A2N7VMJ7"/>
<keyword evidence="1" id="KW-0732">Signal</keyword>